<keyword evidence="10 12" id="KW-0472">Membrane</keyword>
<dbReference type="RefSeq" id="WP_074522133.1">
    <property type="nucleotide sequence ID" value="NZ_FNHZ01000008.1"/>
</dbReference>
<keyword evidence="7 12" id="KW-0812">Transmembrane</keyword>
<dbReference type="InterPro" id="IPR018113">
    <property type="entry name" value="PTrfase_EIIB_Cys"/>
</dbReference>
<evidence type="ECO:0000256" key="9">
    <source>
        <dbReference type="ARBA" id="ARBA00022989"/>
    </source>
</evidence>
<dbReference type="PANTHER" id="PTHR30175">
    <property type="entry name" value="PHOSPHOTRANSFERASE SYSTEM TRANSPORT PROTEIN"/>
    <property type="match status" value="1"/>
</dbReference>
<keyword evidence="3" id="KW-1003">Cell membrane</keyword>
<dbReference type="InterPro" id="IPR036878">
    <property type="entry name" value="Glu_permease_IIB"/>
</dbReference>
<dbReference type="Gene3D" id="3.30.1360.60">
    <property type="entry name" value="Glucose permease domain IIB"/>
    <property type="match status" value="1"/>
</dbReference>
<comment type="subcellular location">
    <subcellularLocation>
        <location evidence="1">Cell membrane</location>
        <topology evidence="1">Multi-pass membrane protein</topology>
    </subcellularLocation>
</comment>
<reference evidence="17" key="1">
    <citation type="submission" date="2016-10" db="EMBL/GenBank/DDBJ databases">
        <authorList>
            <person name="Varghese N."/>
            <person name="Submissions S."/>
        </authorList>
    </citation>
    <scope>NUCLEOTIDE SEQUENCE [LARGE SCALE GENOMIC DNA]</scope>
    <source>
        <strain evidence="17">M83</strain>
    </source>
</reference>
<feature type="transmembrane region" description="Helical" evidence="12">
    <location>
        <begin position="179"/>
        <end position="199"/>
    </location>
</feature>
<keyword evidence="8" id="KW-0418">Kinase</keyword>
<keyword evidence="17" id="KW-1185">Reference proteome</keyword>
<evidence type="ECO:0000256" key="11">
    <source>
        <dbReference type="PROSITE-ProRule" id="PRU00421"/>
    </source>
</evidence>
<dbReference type="PROSITE" id="PS51103">
    <property type="entry name" value="PTS_EIIC_TYPE_1"/>
    <property type="match status" value="1"/>
</dbReference>
<feature type="domain" description="PTS EIIA type-1" evidence="13">
    <location>
        <begin position="491"/>
        <end position="597"/>
    </location>
</feature>
<feature type="transmembrane region" description="Helical" evidence="12">
    <location>
        <begin position="388"/>
        <end position="412"/>
    </location>
</feature>
<feature type="transmembrane region" description="Helical" evidence="12">
    <location>
        <begin position="205"/>
        <end position="231"/>
    </location>
</feature>
<feature type="transmembrane region" description="Helical" evidence="12">
    <location>
        <begin position="328"/>
        <end position="349"/>
    </location>
</feature>
<evidence type="ECO:0000259" key="15">
    <source>
        <dbReference type="PROSITE" id="PS51103"/>
    </source>
</evidence>
<evidence type="ECO:0000256" key="8">
    <source>
        <dbReference type="ARBA" id="ARBA00022777"/>
    </source>
</evidence>
<dbReference type="FunFam" id="3.30.1360.60:FF:000001">
    <property type="entry name" value="PTS system glucose-specific IIBC component PtsG"/>
    <property type="match status" value="1"/>
</dbReference>
<evidence type="ECO:0000256" key="4">
    <source>
        <dbReference type="ARBA" id="ARBA00022597"/>
    </source>
</evidence>
<evidence type="ECO:0000256" key="6">
    <source>
        <dbReference type="ARBA" id="ARBA00022683"/>
    </source>
</evidence>
<dbReference type="GO" id="GO:0015771">
    <property type="term" value="P:trehalose transport"/>
    <property type="evidence" value="ECO:0007669"/>
    <property type="project" value="TreeGrafter"/>
</dbReference>
<feature type="transmembrane region" description="Helical" evidence="12">
    <location>
        <begin position="151"/>
        <end position="172"/>
    </location>
</feature>
<feature type="transmembrane region" description="Helical" evidence="12">
    <location>
        <begin position="243"/>
        <end position="267"/>
    </location>
</feature>
<sequence length="618" mass="65701">MGDYAKIAKDVLDRAGGKENIKSAMHCMTRLRLRINDASKFDVKAMKNVSGVIDVKVVGEQYQVIIGQTVDKVYKEFIALGVSAEDSDEQDTNEVKEKFSLKSLGTGIVNAVIGSTIPVLSAMIGGGMLKVIVMLIQQINPALATNETLTLIKMLGDSVFYFMPVIIAGAAAKHFKTSLPIAVALTSFLICPDFIAGLADGSISSIIGLPVTAAKYSSTVLPAILTVFVLSKVEKLIKKIIPEVLSTVLVPTLTMLVMLPLMIVALAPLGDCIGTYMAKVLMFMYNNLGFVGMGVMGALRPLLIFTGMHHALSPIALNFITTQGYDPFFFNTGITYVIGSGAACLAVFFRAKDKAVKSNAFTCSTTAILGGITEPSLYGILFRYKRPLIAVMLGNFVASAYMGLTHTYMYVMPGSTGAFGLPSFVGPTSANLINGLIAVALSAATAFTATMILGIKEEASEKKDEKIKECADNEILAPISGEEYSIEEVNDETFATKILGDGTAFKPVGDKAIICAPANGKLITVFPTSHAFGLVSNEGVEMLVHIGINTVEANGDGFKYVGPKEGSQVKGGTPIVEVDLKKLEKKYDMSTMLIITDSNGKKIGFKKGNVSCGDVIAV</sequence>
<accession>A0A1G9ZIV7</accession>
<evidence type="ECO:0000256" key="1">
    <source>
        <dbReference type="ARBA" id="ARBA00004651"/>
    </source>
</evidence>
<keyword evidence="6" id="KW-0598">Phosphotransferase system</keyword>
<keyword evidence="2" id="KW-0813">Transport</keyword>
<keyword evidence="9 12" id="KW-1133">Transmembrane helix</keyword>
<dbReference type="AlphaFoldDB" id="A0A1G9ZIV7"/>
<dbReference type="SUPFAM" id="SSF51261">
    <property type="entry name" value="Duplicated hybrid motif"/>
    <property type="match status" value="1"/>
</dbReference>
<dbReference type="InterPro" id="IPR011055">
    <property type="entry name" value="Dup_hybrid_motif"/>
</dbReference>
<feature type="transmembrane region" description="Helical" evidence="12">
    <location>
        <begin position="432"/>
        <end position="455"/>
    </location>
</feature>
<dbReference type="Pfam" id="PF00358">
    <property type="entry name" value="PTS_EIIA_1"/>
    <property type="match status" value="1"/>
</dbReference>
<dbReference type="CDD" id="cd00212">
    <property type="entry name" value="PTS_IIB_glc"/>
    <property type="match status" value="1"/>
</dbReference>
<dbReference type="InterPro" id="IPR001127">
    <property type="entry name" value="PTS_EIIA_1_perm"/>
</dbReference>
<dbReference type="SUPFAM" id="SSF55604">
    <property type="entry name" value="Glucose permease domain IIB"/>
    <property type="match status" value="1"/>
</dbReference>
<dbReference type="InterPro" id="IPR013013">
    <property type="entry name" value="PTS_EIIC_1"/>
</dbReference>
<organism evidence="16 17">
    <name type="scientific">Lachnospira pectinoschiza</name>
    <dbReference type="NCBI Taxonomy" id="28052"/>
    <lineage>
        <taxon>Bacteria</taxon>
        <taxon>Bacillati</taxon>
        <taxon>Bacillota</taxon>
        <taxon>Clostridia</taxon>
        <taxon>Lachnospirales</taxon>
        <taxon>Lachnospiraceae</taxon>
        <taxon>Lachnospira</taxon>
    </lineage>
</organism>
<dbReference type="PANTHER" id="PTHR30175:SF1">
    <property type="entry name" value="PTS SYSTEM ARBUTIN-, CELLOBIOSE-, AND SALICIN-SPECIFIC EIIBC COMPONENT-RELATED"/>
    <property type="match status" value="1"/>
</dbReference>
<dbReference type="GO" id="GO:0005886">
    <property type="term" value="C:plasma membrane"/>
    <property type="evidence" value="ECO:0007669"/>
    <property type="project" value="UniProtKB-SubCell"/>
</dbReference>
<feature type="transmembrane region" description="Helical" evidence="12">
    <location>
        <begin position="273"/>
        <end position="295"/>
    </location>
</feature>
<dbReference type="NCBIfam" id="TIGR00830">
    <property type="entry name" value="PTBA"/>
    <property type="match status" value="1"/>
</dbReference>
<dbReference type="EMBL" id="FNHZ01000008">
    <property type="protein sequence ID" value="SDN21027.1"/>
    <property type="molecule type" value="Genomic_DNA"/>
</dbReference>
<evidence type="ECO:0000313" key="16">
    <source>
        <dbReference type="EMBL" id="SDN21027.1"/>
    </source>
</evidence>
<evidence type="ECO:0000256" key="5">
    <source>
        <dbReference type="ARBA" id="ARBA00022679"/>
    </source>
</evidence>
<gene>
    <name evidence="16" type="ORF">SAMN05216544_2155</name>
</gene>
<dbReference type="GO" id="GO:0090589">
    <property type="term" value="F:protein-phosphocysteine-trehalose phosphotransferase system transporter activity"/>
    <property type="evidence" value="ECO:0007669"/>
    <property type="project" value="TreeGrafter"/>
</dbReference>
<feature type="active site" description="Phosphocysteine intermediate; for EIIB activity" evidence="11">
    <location>
        <position position="27"/>
    </location>
</feature>
<dbReference type="Proteomes" id="UP000187651">
    <property type="component" value="Unassembled WGS sequence"/>
</dbReference>
<feature type="domain" description="PTS EIIC type-1" evidence="15">
    <location>
        <begin position="110"/>
        <end position="469"/>
    </location>
</feature>
<evidence type="ECO:0000256" key="2">
    <source>
        <dbReference type="ARBA" id="ARBA00022448"/>
    </source>
</evidence>
<dbReference type="PROSITE" id="PS51098">
    <property type="entry name" value="PTS_EIIB_TYPE_1"/>
    <property type="match status" value="1"/>
</dbReference>
<dbReference type="InterPro" id="IPR003352">
    <property type="entry name" value="PTS_EIIC"/>
</dbReference>
<dbReference type="PROSITE" id="PS51093">
    <property type="entry name" value="PTS_EIIA_TYPE_1"/>
    <property type="match status" value="1"/>
</dbReference>
<dbReference type="Pfam" id="PF02378">
    <property type="entry name" value="PTS_EIIC"/>
    <property type="match status" value="1"/>
</dbReference>
<dbReference type="GO" id="GO:0008982">
    <property type="term" value="F:protein-N(PI)-phosphohistidine-sugar phosphotransferase activity"/>
    <property type="evidence" value="ECO:0007669"/>
    <property type="project" value="InterPro"/>
</dbReference>
<evidence type="ECO:0000259" key="13">
    <source>
        <dbReference type="PROSITE" id="PS51093"/>
    </source>
</evidence>
<dbReference type="Gene3D" id="2.70.70.10">
    <property type="entry name" value="Glucose Permease (Domain IIA)"/>
    <property type="match status" value="1"/>
</dbReference>
<evidence type="ECO:0000256" key="10">
    <source>
        <dbReference type="ARBA" id="ARBA00023136"/>
    </source>
</evidence>
<dbReference type="Pfam" id="PF00367">
    <property type="entry name" value="PTS_EIIB"/>
    <property type="match status" value="1"/>
</dbReference>
<evidence type="ECO:0000259" key="14">
    <source>
        <dbReference type="PROSITE" id="PS51098"/>
    </source>
</evidence>
<evidence type="ECO:0000313" key="17">
    <source>
        <dbReference type="Proteomes" id="UP000187651"/>
    </source>
</evidence>
<keyword evidence="5" id="KW-0808">Transferase</keyword>
<dbReference type="InterPro" id="IPR050558">
    <property type="entry name" value="PTS_Sugar-Specific_Components"/>
</dbReference>
<dbReference type="OrthoDB" id="92465at2"/>
<keyword evidence="4" id="KW-0762">Sugar transport</keyword>
<dbReference type="GO" id="GO:0016301">
    <property type="term" value="F:kinase activity"/>
    <property type="evidence" value="ECO:0007669"/>
    <property type="project" value="UniProtKB-KW"/>
</dbReference>
<proteinExistence type="predicted"/>
<protein>
    <submittedName>
        <fullName evidence="16">PTS system, beta-glucosides-specific IIC component</fullName>
    </submittedName>
</protein>
<dbReference type="PROSITE" id="PS00371">
    <property type="entry name" value="PTS_EIIA_TYPE_1_HIS"/>
    <property type="match status" value="1"/>
</dbReference>
<evidence type="ECO:0000256" key="7">
    <source>
        <dbReference type="ARBA" id="ARBA00022692"/>
    </source>
</evidence>
<dbReference type="GO" id="GO:0009401">
    <property type="term" value="P:phosphoenolpyruvate-dependent sugar phosphotransferase system"/>
    <property type="evidence" value="ECO:0007669"/>
    <property type="project" value="UniProtKB-KW"/>
</dbReference>
<evidence type="ECO:0000256" key="3">
    <source>
        <dbReference type="ARBA" id="ARBA00022475"/>
    </source>
</evidence>
<dbReference type="PROSITE" id="PS01035">
    <property type="entry name" value="PTS_EIIB_TYPE_1_CYS"/>
    <property type="match status" value="1"/>
</dbReference>
<name>A0A1G9ZIV7_9FIRM</name>
<evidence type="ECO:0000256" key="12">
    <source>
        <dbReference type="SAM" id="Phobius"/>
    </source>
</evidence>
<feature type="transmembrane region" description="Helical" evidence="12">
    <location>
        <begin position="108"/>
        <end position="139"/>
    </location>
</feature>
<feature type="domain" description="PTS EIIB type-1" evidence="14">
    <location>
        <begin position="5"/>
        <end position="87"/>
    </location>
</feature>
<dbReference type="InterPro" id="IPR001996">
    <property type="entry name" value="PTS_IIB_1"/>
</dbReference>